<gene>
    <name evidence="2" type="ORF">MVEN_02127200</name>
</gene>
<dbReference type="Proteomes" id="UP000620124">
    <property type="component" value="Unassembled WGS sequence"/>
</dbReference>
<protein>
    <submittedName>
        <fullName evidence="2">N-acetyltransferase domain-containing protein</fullName>
    </submittedName>
</protein>
<dbReference type="OrthoDB" id="61113at2759"/>
<dbReference type="Gene3D" id="3.40.630.30">
    <property type="match status" value="1"/>
</dbReference>
<evidence type="ECO:0000313" key="2">
    <source>
        <dbReference type="EMBL" id="KAF7336909.1"/>
    </source>
</evidence>
<dbReference type="GO" id="GO:0016747">
    <property type="term" value="F:acyltransferase activity, transferring groups other than amino-acyl groups"/>
    <property type="evidence" value="ECO:0007669"/>
    <property type="project" value="InterPro"/>
</dbReference>
<dbReference type="PROSITE" id="PS51186">
    <property type="entry name" value="GNAT"/>
    <property type="match status" value="1"/>
</dbReference>
<sequence length="239" mass="26188">MSAFRVRKLDPSTVLDASDPGSIPERDAVYGMLTRAFTGDLFTAVVMGHDPEDPDTSYIGPLHMTMVVAGLLGGEVYVAETVETSKIVGCAVWFEPGRALFDSPEQQQHALHPLMASFDKELRDWWRDIFLPKYDAFVTSALGEGTKLASWHLQTLGVDPAYHRQGVGKLLVNVIAEKARATQPHAALCVECATETNIGVYTKLGFHLMPKDNKGPDTCKATHTGIKGHSTPHWALLME</sequence>
<dbReference type="SUPFAM" id="SSF55729">
    <property type="entry name" value="Acyl-CoA N-acyltransferases (Nat)"/>
    <property type="match status" value="1"/>
</dbReference>
<dbReference type="InterPro" id="IPR016181">
    <property type="entry name" value="Acyl_CoA_acyltransferase"/>
</dbReference>
<dbReference type="CDD" id="cd04301">
    <property type="entry name" value="NAT_SF"/>
    <property type="match status" value="1"/>
</dbReference>
<dbReference type="Pfam" id="PF00583">
    <property type="entry name" value="Acetyltransf_1"/>
    <property type="match status" value="1"/>
</dbReference>
<dbReference type="InterPro" id="IPR000182">
    <property type="entry name" value="GNAT_dom"/>
</dbReference>
<proteinExistence type="predicted"/>
<accession>A0A8H7CGK6</accession>
<evidence type="ECO:0000259" key="1">
    <source>
        <dbReference type="PROSITE" id="PS51186"/>
    </source>
</evidence>
<dbReference type="EMBL" id="JACAZI010000022">
    <property type="protein sequence ID" value="KAF7336909.1"/>
    <property type="molecule type" value="Genomic_DNA"/>
</dbReference>
<keyword evidence="2" id="KW-0808">Transferase</keyword>
<comment type="caution">
    <text evidence="2">The sequence shown here is derived from an EMBL/GenBank/DDBJ whole genome shotgun (WGS) entry which is preliminary data.</text>
</comment>
<dbReference type="PANTHER" id="PTHR42791">
    <property type="entry name" value="GNAT FAMILY ACETYLTRANSFERASE"/>
    <property type="match status" value="1"/>
</dbReference>
<reference evidence="2" key="1">
    <citation type="submission" date="2020-05" db="EMBL/GenBank/DDBJ databases">
        <title>Mycena genomes resolve the evolution of fungal bioluminescence.</title>
        <authorList>
            <person name="Tsai I.J."/>
        </authorList>
    </citation>
    <scope>NUCLEOTIDE SEQUENCE</scope>
    <source>
        <strain evidence="2">CCC161011</strain>
    </source>
</reference>
<organism evidence="2 3">
    <name type="scientific">Mycena venus</name>
    <dbReference type="NCBI Taxonomy" id="2733690"/>
    <lineage>
        <taxon>Eukaryota</taxon>
        <taxon>Fungi</taxon>
        <taxon>Dikarya</taxon>
        <taxon>Basidiomycota</taxon>
        <taxon>Agaricomycotina</taxon>
        <taxon>Agaricomycetes</taxon>
        <taxon>Agaricomycetidae</taxon>
        <taxon>Agaricales</taxon>
        <taxon>Marasmiineae</taxon>
        <taxon>Mycenaceae</taxon>
        <taxon>Mycena</taxon>
    </lineage>
</organism>
<dbReference type="PANTHER" id="PTHR42791:SF1">
    <property type="entry name" value="N-ACETYLTRANSFERASE DOMAIN-CONTAINING PROTEIN"/>
    <property type="match status" value="1"/>
</dbReference>
<evidence type="ECO:0000313" key="3">
    <source>
        <dbReference type="Proteomes" id="UP000620124"/>
    </source>
</evidence>
<dbReference type="InterPro" id="IPR052523">
    <property type="entry name" value="Trichothecene_AcTrans"/>
</dbReference>
<dbReference type="AlphaFoldDB" id="A0A8H7CGK6"/>
<feature type="domain" description="N-acetyltransferase" evidence="1">
    <location>
        <begin position="90"/>
        <end position="239"/>
    </location>
</feature>
<keyword evidence="3" id="KW-1185">Reference proteome</keyword>
<name>A0A8H7CGK6_9AGAR</name>